<dbReference type="Proteomes" id="UP000295807">
    <property type="component" value="Unassembled WGS sequence"/>
</dbReference>
<dbReference type="EMBL" id="SMAD01000005">
    <property type="protein sequence ID" value="TCS87358.1"/>
    <property type="molecule type" value="Genomic_DNA"/>
</dbReference>
<dbReference type="AlphaFoldDB" id="A0A4R3KR02"/>
<gene>
    <name evidence="2" type="ORF">EDD80_105172</name>
</gene>
<protein>
    <submittedName>
        <fullName evidence="2">Uncharacterized protein</fullName>
    </submittedName>
</protein>
<evidence type="ECO:0000313" key="3">
    <source>
        <dbReference type="Proteomes" id="UP000295807"/>
    </source>
</evidence>
<reference evidence="2 3" key="1">
    <citation type="submission" date="2019-03" db="EMBL/GenBank/DDBJ databases">
        <title>Genomic Encyclopedia of Type Strains, Phase IV (KMG-IV): sequencing the most valuable type-strain genomes for metagenomic binning, comparative biology and taxonomic classification.</title>
        <authorList>
            <person name="Goeker M."/>
        </authorList>
    </citation>
    <scope>NUCLEOTIDE SEQUENCE [LARGE SCALE GENOMIC DNA]</scope>
    <source>
        <strain evidence="2 3">DSM 21100</strain>
    </source>
</reference>
<dbReference type="RefSeq" id="WP_132129147.1">
    <property type="nucleotide sequence ID" value="NZ_CP042432.1"/>
</dbReference>
<name>A0A4R3KR02_9SPHI</name>
<evidence type="ECO:0000313" key="2">
    <source>
        <dbReference type="EMBL" id="TCS87358.1"/>
    </source>
</evidence>
<evidence type="ECO:0000256" key="1">
    <source>
        <dbReference type="SAM" id="Phobius"/>
    </source>
</evidence>
<keyword evidence="1" id="KW-0472">Membrane</keyword>
<proteinExistence type="predicted"/>
<keyword evidence="1" id="KW-0812">Transmembrane</keyword>
<organism evidence="2 3">
    <name type="scientific">Anseongella ginsenosidimutans</name>
    <dbReference type="NCBI Taxonomy" id="496056"/>
    <lineage>
        <taxon>Bacteria</taxon>
        <taxon>Pseudomonadati</taxon>
        <taxon>Bacteroidota</taxon>
        <taxon>Sphingobacteriia</taxon>
        <taxon>Sphingobacteriales</taxon>
        <taxon>Sphingobacteriaceae</taxon>
        <taxon>Anseongella</taxon>
    </lineage>
</organism>
<comment type="caution">
    <text evidence="2">The sequence shown here is derived from an EMBL/GenBank/DDBJ whole genome shotgun (WGS) entry which is preliminary data.</text>
</comment>
<sequence>MQANLTPEKIELMDRYLDHELSEQEAEAFERELAERPGMLGELREYTLFRNNLNFITSEKDFSEVNKAYLRYRNPKSKIVKLLRVITWLLVILTLFIGYLIFSRNDLFEIFLHSFKE</sequence>
<feature type="transmembrane region" description="Helical" evidence="1">
    <location>
        <begin position="82"/>
        <end position="102"/>
    </location>
</feature>
<keyword evidence="3" id="KW-1185">Reference proteome</keyword>
<keyword evidence="1" id="KW-1133">Transmembrane helix</keyword>
<accession>A0A4R3KR02</accession>